<gene>
    <name evidence="1" type="ORF">HID58_066625</name>
</gene>
<sequence>MISGEKFLCSCVYASNFAAARQHLWSELAYIKARYVLPAVPWIKSRITWLQQDDQNSLFFFKIVQGRTSYNMIRQLTLPSGEVITDLHKIKGIAASHFENFLNQSPQT</sequence>
<proteinExistence type="predicted"/>
<reference evidence="1 2" key="1">
    <citation type="submission" date="2021-05" db="EMBL/GenBank/DDBJ databases">
        <title>Genome Assembly of Synthetic Allotetraploid Brassica napus Reveals Homoeologous Exchanges between Subgenomes.</title>
        <authorList>
            <person name="Davis J.T."/>
        </authorList>
    </citation>
    <scope>NUCLEOTIDE SEQUENCE [LARGE SCALE GENOMIC DNA]</scope>
    <source>
        <strain evidence="2">cv. Da-Ae</strain>
        <tissue evidence="1">Seedling</tissue>
    </source>
</reference>
<evidence type="ECO:0000313" key="1">
    <source>
        <dbReference type="EMBL" id="KAH0879231.1"/>
    </source>
</evidence>
<comment type="caution">
    <text evidence="1">The sequence shown here is derived from an EMBL/GenBank/DDBJ whole genome shotgun (WGS) entry which is preliminary data.</text>
</comment>
<keyword evidence="2" id="KW-1185">Reference proteome</keyword>
<feature type="non-terminal residue" evidence="1">
    <location>
        <position position="108"/>
    </location>
</feature>
<evidence type="ECO:0000313" key="2">
    <source>
        <dbReference type="Proteomes" id="UP000824890"/>
    </source>
</evidence>
<organism evidence="1 2">
    <name type="scientific">Brassica napus</name>
    <name type="common">Rape</name>
    <dbReference type="NCBI Taxonomy" id="3708"/>
    <lineage>
        <taxon>Eukaryota</taxon>
        <taxon>Viridiplantae</taxon>
        <taxon>Streptophyta</taxon>
        <taxon>Embryophyta</taxon>
        <taxon>Tracheophyta</taxon>
        <taxon>Spermatophyta</taxon>
        <taxon>Magnoliopsida</taxon>
        <taxon>eudicotyledons</taxon>
        <taxon>Gunneridae</taxon>
        <taxon>Pentapetalae</taxon>
        <taxon>rosids</taxon>
        <taxon>malvids</taxon>
        <taxon>Brassicales</taxon>
        <taxon>Brassicaceae</taxon>
        <taxon>Brassiceae</taxon>
        <taxon>Brassica</taxon>
    </lineage>
</organism>
<accession>A0ABQ7ZGP8</accession>
<dbReference type="EMBL" id="JAGKQM010000015">
    <property type="protein sequence ID" value="KAH0879231.1"/>
    <property type="molecule type" value="Genomic_DNA"/>
</dbReference>
<protein>
    <submittedName>
        <fullName evidence="1">Uncharacterized protein</fullName>
    </submittedName>
</protein>
<name>A0ABQ7ZGP8_BRANA</name>
<dbReference type="Proteomes" id="UP000824890">
    <property type="component" value="Unassembled WGS sequence"/>
</dbReference>